<dbReference type="SUPFAM" id="SSF56801">
    <property type="entry name" value="Acetyl-CoA synthetase-like"/>
    <property type="match status" value="1"/>
</dbReference>
<dbReference type="PANTHER" id="PTHR43439">
    <property type="entry name" value="PHENYLACETATE-COENZYME A LIGASE"/>
    <property type="match status" value="1"/>
</dbReference>
<feature type="domain" description="Carrier" evidence="4">
    <location>
        <begin position="573"/>
        <end position="631"/>
    </location>
</feature>
<dbReference type="InterPro" id="IPR013120">
    <property type="entry name" value="FAR_NAD-bd"/>
</dbReference>
<dbReference type="STRING" id="2656787.A0A370TG16"/>
<dbReference type="Proteomes" id="UP000254866">
    <property type="component" value="Unassembled WGS sequence"/>
</dbReference>
<keyword evidence="7" id="KW-1185">Reference proteome</keyword>
<reference evidence="6 7" key="1">
    <citation type="journal article" date="2018" name="IMA Fungus">
        <title>IMA Genome-F 9: Draft genome sequence of Annulohypoxylon stygium, Aspergillus mulundensis, Berkeleyomyces basicola (syn. Thielaviopsis basicola), Ceratocystis smalleyi, two Cercospora beticola strains, Coleophoma cylindrospora, Fusarium fracticaudum, Phialophora cf. hyalina, and Morchella septimelata.</title>
        <authorList>
            <person name="Wingfield B.D."/>
            <person name="Bills G.F."/>
            <person name="Dong Y."/>
            <person name="Huang W."/>
            <person name="Nel W.J."/>
            <person name="Swalarsk-Parry B.S."/>
            <person name="Vaghefi N."/>
            <person name="Wilken P.M."/>
            <person name="An Z."/>
            <person name="de Beer Z.W."/>
            <person name="De Vos L."/>
            <person name="Chen L."/>
            <person name="Duong T.A."/>
            <person name="Gao Y."/>
            <person name="Hammerbacher A."/>
            <person name="Kikkert J.R."/>
            <person name="Li Y."/>
            <person name="Li H."/>
            <person name="Li K."/>
            <person name="Li Q."/>
            <person name="Liu X."/>
            <person name="Ma X."/>
            <person name="Naidoo K."/>
            <person name="Pethybridge S.J."/>
            <person name="Sun J."/>
            <person name="Steenkamp E.T."/>
            <person name="van der Nest M.A."/>
            <person name="van Wyk S."/>
            <person name="Wingfield M.J."/>
            <person name="Xiong C."/>
            <person name="Yue Q."/>
            <person name="Zhang X."/>
        </authorList>
    </citation>
    <scope>NUCLEOTIDE SEQUENCE [LARGE SCALE GENOMIC DNA]</scope>
    <source>
        <strain evidence="6 7">BP 5553</strain>
    </source>
</reference>
<name>A0A370TG16_9HELO</name>
<dbReference type="InterPro" id="IPR051414">
    <property type="entry name" value="Adenylate-forming_Reductase"/>
</dbReference>
<evidence type="ECO:0000256" key="2">
    <source>
        <dbReference type="ARBA" id="ARBA00022553"/>
    </source>
</evidence>
<dbReference type="InterPro" id="IPR036291">
    <property type="entry name" value="NAD(P)-bd_dom_sf"/>
</dbReference>
<keyword evidence="1" id="KW-0596">Phosphopantetheine</keyword>
<dbReference type="Pfam" id="PF23562">
    <property type="entry name" value="AMP-binding_C_3"/>
    <property type="match status" value="1"/>
</dbReference>
<dbReference type="Pfam" id="PF00550">
    <property type="entry name" value="PP-binding"/>
    <property type="match status" value="1"/>
</dbReference>
<dbReference type="Gene3D" id="1.10.1200.10">
    <property type="entry name" value="ACP-like"/>
    <property type="match status" value="1"/>
</dbReference>
<evidence type="ECO:0000259" key="3">
    <source>
        <dbReference type="Pfam" id="PF00501"/>
    </source>
</evidence>
<evidence type="ECO:0000313" key="7">
    <source>
        <dbReference type="Proteomes" id="UP000254866"/>
    </source>
</evidence>
<organism evidence="6 7">
    <name type="scientific">Venustampulla echinocandica</name>
    <dbReference type="NCBI Taxonomy" id="2656787"/>
    <lineage>
        <taxon>Eukaryota</taxon>
        <taxon>Fungi</taxon>
        <taxon>Dikarya</taxon>
        <taxon>Ascomycota</taxon>
        <taxon>Pezizomycotina</taxon>
        <taxon>Leotiomycetes</taxon>
        <taxon>Helotiales</taxon>
        <taxon>Pleuroascaceae</taxon>
        <taxon>Venustampulla</taxon>
    </lineage>
</organism>
<dbReference type="AlphaFoldDB" id="A0A370TG16"/>
<dbReference type="InterPro" id="IPR000873">
    <property type="entry name" value="AMP-dep_synth/lig_dom"/>
</dbReference>
<sequence>MAITQCCYRSKTHSHSEQLLNHIVDCIAAKKPETLYAEFPISQVSHEARYLKFTYGKFANAINRIAWWLHDTIGQGKNLETLAYFGPNDLTYPSIILGAILLLSPQNTVDAQLNLLKATHCKILLVPKSRLPTPKPIFAVLNEGLPILEVPTVDELLQPRCRAFPYPKTFEEAQLDPLVILHTSGSTGLPKPITWVQGFASAYAKQLQLDPPAGYENVDHHYMGNRVVVAFPPSDATYVAHVLINAICNQTVAIIPLEGTIPSANPLLETLKITEADLAFVVPGVIEEMSQSPDLLADISSRIPLIAYSGGEVPQGYGDIVSRKVPLINFYAMTEGASIGLVRKEDDIAKEDWRYLAFHPDSGAEFRQYAEDIHELFIVRKPGLEHQHQIFTTFRDVQEYRTKDLYIKHPSKVDLWHHVGRADDTIVFLTGERINPAIMEQNIFSRGNEISGVLVVGSQRFQALLLLELTGRERVTALQKSEDVARIWPFIEEVNRSYPAHARIAKTHIILTDPGRPLPRSPRGTIQRAAALAEYANEINALYSATQGVPVNGKITSPLTHQGTTALTDCVRRGVLKITKRSFEDDENFFVGGMDSLQVLQLARDLKTNLEIPGLGVGVIYDNPSISSLANILQQAAAGRQIHTSDHKGFRRGRMNALLREYKILVDGVIPSATVNQPSTNGNTSGNKVVFLTGSTGALGSYLLQSLLATSDIAHIYCSNEGVGGGLKAQNSSRMLTTSFPADRVTFLTVDYAKPSFGLEQEAYFSLQKRVSCIIHNAWLVNLNIPLSSFLPHLQGLVNLIGFAASGQQHPSILFISSTSAVSSFDGSNIPEEIIYDSTVPAATGYGESKYLAERILHYSARRLSIKTQIARLGQIAGPVNGKEECDKNEWLPSIIRSSQYIGAVPESLGSSLDSIDWIPIDVLAQILMDLMGPTGLKDISDSGAVVYNILNPHPVNWNTFLSIISQGLSSVNRKAQAKAVSTVSLDSWISRVKKDMKKIDGTEGSELETLLKVNPALKLVRFYEDAMRQQKVNWAMDKAKNASQALRGLEGVKGAWIKKWMKSWLA</sequence>
<proteinExistence type="predicted"/>
<evidence type="ECO:0008006" key="8">
    <source>
        <dbReference type="Google" id="ProtNLM"/>
    </source>
</evidence>
<feature type="domain" description="AMP-dependent synthetase/ligase" evidence="3">
    <location>
        <begin position="49"/>
        <end position="347"/>
    </location>
</feature>
<dbReference type="OrthoDB" id="429813at2759"/>
<evidence type="ECO:0000256" key="1">
    <source>
        <dbReference type="ARBA" id="ARBA00022450"/>
    </source>
</evidence>
<dbReference type="RefSeq" id="XP_031867126.1">
    <property type="nucleotide sequence ID" value="XM_032016835.1"/>
</dbReference>
<dbReference type="InterPro" id="IPR009081">
    <property type="entry name" value="PP-bd_ACP"/>
</dbReference>
<evidence type="ECO:0000259" key="5">
    <source>
        <dbReference type="Pfam" id="PF07993"/>
    </source>
</evidence>
<keyword evidence="2" id="KW-0597">Phosphoprotein</keyword>
<protein>
    <recommendedName>
        <fullName evidence="8">Carrier domain-containing protein</fullName>
    </recommendedName>
</protein>
<dbReference type="InterPro" id="IPR042099">
    <property type="entry name" value="ANL_N_sf"/>
</dbReference>
<dbReference type="SUPFAM" id="SSF51735">
    <property type="entry name" value="NAD(P)-binding Rossmann-fold domains"/>
    <property type="match status" value="1"/>
</dbReference>
<dbReference type="PROSITE" id="PS00455">
    <property type="entry name" value="AMP_BINDING"/>
    <property type="match status" value="1"/>
</dbReference>
<dbReference type="Pfam" id="PF00501">
    <property type="entry name" value="AMP-binding"/>
    <property type="match status" value="1"/>
</dbReference>
<comment type="caution">
    <text evidence="6">The sequence shown here is derived from an EMBL/GenBank/DDBJ whole genome shotgun (WGS) entry which is preliminary data.</text>
</comment>
<dbReference type="PANTHER" id="PTHR43439:SF2">
    <property type="entry name" value="ENZYME, PUTATIVE (JCVI)-RELATED"/>
    <property type="match status" value="1"/>
</dbReference>
<dbReference type="InterPro" id="IPR020845">
    <property type="entry name" value="AMP-binding_CS"/>
</dbReference>
<evidence type="ECO:0000259" key="4">
    <source>
        <dbReference type="Pfam" id="PF00550"/>
    </source>
</evidence>
<evidence type="ECO:0000313" key="6">
    <source>
        <dbReference type="EMBL" id="RDL33844.1"/>
    </source>
</evidence>
<dbReference type="Gene3D" id="3.40.50.720">
    <property type="entry name" value="NAD(P)-binding Rossmann-like Domain"/>
    <property type="match status" value="1"/>
</dbReference>
<dbReference type="EMBL" id="NPIC01000008">
    <property type="protein sequence ID" value="RDL33844.1"/>
    <property type="molecule type" value="Genomic_DNA"/>
</dbReference>
<dbReference type="Gene3D" id="3.40.50.12780">
    <property type="entry name" value="N-terminal domain of ligase-like"/>
    <property type="match status" value="1"/>
</dbReference>
<dbReference type="GeneID" id="43601061"/>
<dbReference type="Pfam" id="PF07993">
    <property type="entry name" value="NAD_binding_4"/>
    <property type="match status" value="1"/>
</dbReference>
<feature type="domain" description="Thioester reductase (TE)" evidence="5">
    <location>
        <begin position="692"/>
        <end position="927"/>
    </location>
</feature>
<gene>
    <name evidence="6" type="ORF">BP5553_08212</name>
</gene>
<accession>A0A370TG16</accession>
<dbReference type="InterPro" id="IPR036736">
    <property type="entry name" value="ACP-like_sf"/>
</dbReference>
<dbReference type="SUPFAM" id="SSF47336">
    <property type="entry name" value="ACP-like"/>
    <property type="match status" value="1"/>
</dbReference>